<dbReference type="GO" id="GO:0030488">
    <property type="term" value="P:tRNA methylation"/>
    <property type="evidence" value="ECO:0007669"/>
    <property type="project" value="InterPro"/>
</dbReference>
<feature type="region of interest" description="Disordered" evidence="3">
    <location>
        <begin position="1045"/>
        <end position="1081"/>
    </location>
</feature>
<dbReference type="CDD" id="cd18091">
    <property type="entry name" value="SpoU-like_TRM3-like"/>
    <property type="match status" value="1"/>
</dbReference>
<dbReference type="InterPro" id="IPR001537">
    <property type="entry name" value="SpoU_MeTrfase"/>
</dbReference>
<evidence type="ECO:0000259" key="4">
    <source>
        <dbReference type="Pfam" id="PF00588"/>
    </source>
</evidence>
<dbReference type="InterPro" id="IPR029026">
    <property type="entry name" value="tRNA_m1G_MTases_N"/>
</dbReference>
<dbReference type="GO" id="GO:0003723">
    <property type="term" value="F:RNA binding"/>
    <property type="evidence" value="ECO:0007669"/>
    <property type="project" value="InterPro"/>
</dbReference>
<accession>A0A9W4UVV2</accession>
<dbReference type="Pfam" id="PF00588">
    <property type="entry name" value="SpoU_methylase"/>
    <property type="match status" value="1"/>
</dbReference>
<gene>
    <name evidence="5" type="ORF">PDIGIT_LOCUS14504</name>
</gene>
<evidence type="ECO:0000256" key="1">
    <source>
        <dbReference type="ARBA" id="ARBA00022603"/>
    </source>
</evidence>
<dbReference type="InterPro" id="IPR029028">
    <property type="entry name" value="Alpha/beta_knot_MTases"/>
</dbReference>
<proteinExistence type="predicted"/>
<keyword evidence="1" id="KW-0489">Methyltransferase</keyword>
<dbReference type="PANTHER" id="PTHR12029:SF11">
    <property type="entry name" value="METHYLTRANSFERASE TARBP1-RELATED"/>
    <property type="match status" value="1"/>
</dbReference>
<protein>
    <recommendedName>
        <fullName evidence="4">tRNA/rRNA methyltransferase SpoU type domain-containing protein</fullName>
    </recommendedName>
</protein>
<dbReference type="InterPro" id="IPR045330">
    <property type="entry name" value="TRM3/TARBP1"/>
</dbReference>
<keyword evidence="2" id="KW-0808">Transferase</keyword>
<name>A0A9W4UVV2_9PLEO</name>
<dbReference type="EMBL" id="CAOQHR010000011">
    <property type="protein sequence ID" value="CAI6341308.1"/>
    <property type="molecule type" value="Genomic_DNA"/>
</dbReference>
<dbReference type="Gene3D" id="3.40.1280.10">
    <property type="match status" value="1"/>
</dbReference>
<comment type="caution">
    <text evidence="5">The sequence shown here is derived from an EMBL/GenBank/DDBJ whole genome shotgun (WGS) entry which is preliminary data.</text>
</comment>
<sequence>MTVTGIDGLLSGSKVADLASALRFSTEENQKLAFDHHFRTLDAAPSDQVDLDALRLCVRLLPSRTHEIASYERIEQFYLSRIIHIKDDTECLYLLAEICLSNHQLGHEVLRSVTKSILEKVAKARQNDTNGSDYSDDAELQTVVAYLGFLKASFWLPPTQLHYITSDLLESLLACIGVDGLDGYAHDALSALFHLLKLPGARTINPYALAFGSSYADHIRIHSDVDPKIFDDSLFIRYEELPAEYFSKNSGKAFRSWFQWIDHATANNIKLNTIKSPFYWSTLRKGLLDGFADQRRYCLGIIHQSVMLSDTDINTPYMNFKAENKSATASQYERYSTLFETVVLDRYVNQSQARLPEMSVLFGPQSLISPSWTTALLSAALSSKVQDGIRKLVGNWYINYIINETDSAVAHVDFFVEGFLPWATQGSLFTSTLTSSRITTQCAHGVNLANALTKLVLAIPQESSLLTDIFSYILETGGKIFAPAVLYLVEGILGGLKTRTFVLSATDANLILRVSRLPSLPEIAADLLTVYCKQLGDYVPPDLIQGPNVSSYDPLEARIAELERHPLTQRDGAHKTLNHFQTEEHQSLRAFKDDLVATKHKAIQYEAFGPACKKIISILDHVDKNSTEVDDLLEVLDAFWEEADRLEYHRSTVIHIPDVFFHPTCIHFCVQTKLDSSYTSPLITLLSKVLWKMQRLTEGRAYILPMLGTALRKACFLDPSIMAILPLDDFLVQFINNPPSPKREFLFEAVFGHKLQQYISHRDYEFYYGPREWHGYAAIIDLISRFPESQASVADRVLDRILEPWRTQKPPVPIVSKWKNVFQLQVMMLLVESCVNGSNFDHYLDGFMNALVVEHWPRHRFLLEWTITRIYYRDSTKTQSILHNLANLDENSPMHIASLMKLAMLVAPFVDSEEFTLQCVIQLIPFSASPKVQIRHEAHWLFPIAFGLAKERGWSTITDNPGFLALDKYIRSLDKFNTMPSTIRTLKFDAVQDFSLTNIFQGHYLSIETPELERVAQEDFQTLYKNDQTNLSTLHIPNSRIPLGSSPIQKLPPISSPPPNTDLPSSTPNNPQDPPPTFFQTKANFDLSSLLPPPGPPSSQNTRPASVILIASLIDNPTNLGGLSRISESFGLEALYIDDVRKTAHKDFKATSVTSEKHFPIHELKISAVPAFLTQLKTKGYEVVGIEQTDRSGMLGDEPKRLEGDDNGKGEVLGTLPRKCVLVLGSERGGISKEVLAAVDRCVEIRTVGVTRSLNVQTAGGIAVFEWWREWGGK</sequence>
<dbReference type="SUPFAM" id="SSF75217">
    <property type="entry name" value="alpha/beta knot"/>
    <property type="match status" value="1"/>
</dbReference>
<dbReference type="GO" id="GO:0016423">
    <property type="term" value="F:tRNA (guanine) methyltransferase activity"/>
    <property type="evidence" value="ECO:0007669"/>
    <property type="project" value="InterPro"/>
</dbReference>
<evidence type="ECO:0000313" key="6">
    <source>
        <dbReference type="Proteomes" id="UP001152607"/>
    </source>
</evidence>
<evidence type="ECO:0000313" key="5">
    <source>
        <dbReference type="EMBL" id="CAI6341308.1"/>
    </source>
</evidence>
<keyword evidence="6" id="KW-1185">Reference proteome</keyword>
<dbReference type="InterPro" id="IPR044748">
    <property type="entry name" value="Trm3/TARBP1_C"/>
</dbReference>
<feature type="domain" description="tRNA/rRNA methyltransferase SpoU type" evidence="4">
    <location>
        <begin position="1107"/>
        <end position="1264"/>
    </location>
</feature>
<reference evidence="5" key="1">
    <citation type="submission" date="2023-01" db="EMBL/GenBank/DDBJ databases">
        <authorList>
            <person name="Van Ghelder C."/>
            <person name="Rancurel C."/>
        </authorList>
    </citation>
    <scope>NUCLEOTIDE SEQUENCE</scope>
    <source>
        <strain evidence="5">CNCM I-4278</strain>
    </source>
</reference>
<organism evidence="5 6">
    <name type="scientific">Periconia digitata</name>
    <dbReference type="NCBI Taxonomy" id="1303443"/>
    <lineage>
        <taxon>Eukaryota</taxon>
        <taxon>Fungi</taxon>
        <taxon>Dikarya</taxon>
        <taxon>Ascomycota</taxon>
        <taxon>Pezizomycotina</taxon>
        <taxon>Dothideomycetes</taxon>
        <taxon>Pleosporomycetidae</taxon>
        <taxon>Pleosporales</taxon>
        <taxon>Massarineae</taxon>
        <taxon>Periconiaceae</taxon>
        <taxon>Periconia</taxon>
    </lineage>
</organism>
<dbReference type="PANTHER" id="PTHR12029">
    <property type="entry name" value="RNA METHYLTRANSFERASE"/>
    <property type="match status" value="1"/>
</dbReference>
<evidence type="ECO:0000256" key="2">
    <source>
        <dbReference type="ARBA" id="ARBA00022679"/>
    </source>
</evidence>
<dbReference type="Proteomes" id="UP001152607">
    <property type="component" value="Unassembled WGS sequence"/>
</dbReference>
<evidence type="ECO:0000256" key="3">
    <source>
        <dbReference type="SAM" id="MobiDB-lite"/>
    </source>
</evidence>
<dbReference type="OrthoDB" id="241340at2759"/>
<dbReference type="AlphaFoldDB" id="A0A9W4UVV2"/>